<feature type="transmembrane region" description="Helical" evidence="4">
    <location>
        <begin position="193"/>
        <end position="213"/>
    </location>
</feature>
<reference evidence="6 7" key="1">
    <citation type="submission" date="2019-09" db="EMBL/GenBank/DDBJ databases">
        <title>Draft genome sequencing and comparative genomics of hatchery-associated Vibrios.</title>
        <authorList>
            <person name="Kehlet-Delgado H."/>
            <person name="Mueller R.S."/>
        </authorList>
    </citation>
    <scope>NUCLEOTIDE SEQUENCE [LARGE SCALE GENOMIC DNA]</scope>
    <source>
        <strain evidence="6 7">99-70-13A3</strain>
    </source>
</reference>
<dbReference type="Proteomes" id="UP000519158">
    <property type="component" value="Unassembled WGS sequence"/>
</dbReference>
<dbReference type="NCBIfam" id="TIGR00254">
    <property type="entry name" value="GGDEF"/>
    <property type="match status" value="1"/>
</dbReference>
<proteinExistence type="predicted"/>
<dbReference type="Pfam" id="PF00990">
    <property type="entry name" value="GGDEF"/>
    <property type="match status" value="1"/>
</dbReference>
<keyword evidence="4" id="KW-0472">Membrane</keyword>
<accession>A0A7Y4FZG0</accession>
<dbReference type="InterPro" id="IPR029787">
    <property type="entry name" value="Nucleotide_cyclase"/>
</dbReference>
<evidence type="ECO:0000256" key="1">
    <source>
        <dbReference type="ARBA" id="ARBA00001946"/>
    </source>
</evidence>
<feature type="transmembrane region" description="Helical" evidence="4">
    <location>
        <begin position="98"/>
        <end position="116"/>
    </location>
</feature>
<feature type="transmembrane region" description="Helical" evidence="4">
    <location>
        <begin position="64"/>
        <end position="86"/>
    </location>
</feature>
<feature type="transmembrane region" description="Helical" evidence="4">
    <location>
        <begin position="122"/>
        <end position="142"/>
    </location>
</feature>
<gene>
    <name evidence="6" type="ORF">F0234_07740</name>
</gene>
<protein>
    <recommendedName>
        <fullName evidence="2">diguanylate cyclase</fullName>
        <ecNumber evidence="2">2.7.7.65</ecNumber>
    </recommendedName>
</protein>
<dbReference type="PANTHER" id="PTHR45138">
    <property type="entry name" value="REGULATORY COMPONENTS OF SENSORY TRANSDUCTION SYSTEM"/>
    <property type="match status" value="1"/>
</dbReference>
<dbReference type="SUPFAM" id="SSF55073">
    <property type="entry name" value="Nucleotide cyclase"/>
    <property type="match status" value="1"/>
</dbReference>
<dbReference type="InterPro" id="IPR050469">
    <property type="entry name" value="Diguanylate_Cyclase"/>
</dbReference>
<comment type="caution">
    <text evidence="6">The sequence shown here is derived from an EMBL/GenBank/DDBJ whole genome shotgun (WGS) entry which is preliminary data.</text>
</comment>
<keyword evidence="4" id="KW-0812">Transmembrane</keyword>
<feature type="transmembrane region" description="Helical" evidence="4">
    <location>
        <begin position="39"/>
        <end position="58"/>
    </location>
</feature>
<dbReference type="InterPro" id="IPR043128">
    <property type="entry name" value="Rev_trsase/Diguanyl_cyclase"/>
</dbReference>
<name>A0A7Y4FZG0_VIBSP</name>
<feature type="domain" description="GGDEF" evidence="5">
    <location>
        <begin position="255"/>
        <end position="386"/>
    </location>
</feature>
<evidence type="ECO:0000313" key="7">
    <source>
        <dbReference type="Proteomes" id="UP000519158"/>
    </source>
</evidence>
<dbReference type="EMBL" id="VTXL01000005">
    <property type="protein sequence ID" value="NOJ12647.1"/>
    <property type="molecule type" value="Genomic_DNA"/>
</dbReference>
<keyword evidence="4" id="KW-1133">Transmembrane helix</keyword>
<evidence type="ECO:0000259" key="5">
    <source>
        <dbReference type="PROSITE" id="PS50887"/>
    </source>
</evidence>
<dbReference type="SMART" id="SM00267">
    <property type="entry name" value="GGDEF"/>
    <property type="match status" value="1"/>
</dbReference>
<dbReference type="GO" id="GO:0052621">
    <property type="term" value="F:diguanylate cyclase activity"/>
    <property type="evidence" value="ECO:0007669"/>
    <property type="project" value="UniProtKB-EC"/>
</dbReference>
<sequence length="401" mass="45558">MNLGLDIRTLCLIMVFLSGTYCIGLIIKQQNQTRVLGMRSFICSILLFMTGFSLLSFGPHISPWLSKITANITIATGFALMVFSLTQLRQSPTIYTKIVLAVLPIVMVALIYFTFFETSTNARVVTMSLYITLCTIASMLVINTGTMADVKAALYLLIAVFAVHSLFMLFRVWVTLKEQTIEDFLQASDIHQLAIIMNAILLSTLGFTYNWLLNARIMQSLYSSSMKDSLTNLYNRRAMNDMLKREWMRSARHQHPLSVIILDLDHFKQVNDQYGHQIGDCVLKRMGRVLLDNLRAADVPFRFGGEEFLIMLPDTNINDAYKVAEKLRLIVEESKFWRQQSNHLTASFGISQLRSEDKMTDMIKRADEALYYAKEHGRNTVCHSENVQSATKTGCLSSFVS</sequence>
<comment type="cofactor">
    <cofactor evidence="1">
        <name>Mg(2+)</name>
        <dbReference type="ChEBI" id="CHEBI:18420"/>
    </cofactor>
</comment>
<dbReference type="PANTHER" id="PTHR45138:SF9">
    <property type="entry name" value="DIGUANYLATE CYCLASE DGCM-RELATED"/>
    <property type="match status" value="1"/>
</dbReference>
<dbReference type="InterPro" id="IPR000160">
    <property type="entry name" value="GGDEF_dom"/>
</dbReference>
<dbReference type="Gene3D" id="3.30.70.270">
    <property type="match status" value="1"/>
</dbReference>
<organism evidence="6 7">
    <name type="scientific">Vibrio splendidus</name>
    <dbReference type="NCBI Taxonomy" id="29497"/>
    <lineage>
        <taxon>Bacteria</taxon>
        <taxon>Pseudomonadati</taxon>
        <taxon>Pseudomonadota</taxon>
        <taxon>Gammaproteobacteria</taxon>
        <taxon>Vibrionales</taxon>
        <taxon>Vibrionaceae</taxon>
        <taxon>Vibrio</taxon>
    </lineage>
</organism>
<feature type="transmembrane region" description="Helical" evidence="4">
    <location>
        <begin position="6"/>
        <end position="27"/>
    </location>
</feature>
<evidence type="ECO:0000256" key="2">
    <source>
        <dbReference type="ARBA" id="ARBA00012528"/>
    </source>
</evidence>
<dbReference type="CDD" id="cd01949">
    <property type="entry name" value="GGDEF"/>
    <property type="match status" value="1"/>
</dbReference>
<evidence type="ECO:0000256" key="4">
    <source>
        <dbReference type="SAM" id="Phobius"/>
    </source>
</evidence>
<feature type="transmembrane region" description="Helical" evidence="4">
    <location>
        <begin position="154"/>
        <end position="173"/>
    </location>
</feature>
<dbReference type="FunFam" id="3.30.70.270:FF:000001">
    <property type="entry name" value="Diguanylate cyclase domain protein"/>
    <property type="match status" value="1"/>
</dbReference>
<dbReference type="AlphaFoldDB" id="A0A7Y4FZG0"/>
<evidence type="ECO:0000256" key="3">
    <source>
        <dbReference type="ARBA" id="ARBA00034247"/>
    </source>
</evidence>
<comment type="catalytic activity">
    <reaction evidence="3">
        <text>2 GTP = 3',3'-c-di-GMP + 2 diphosphate</text>
        <dbReference type="Rhea" id="RHEA:24898"/>
        <dbReference type="ChEBI" id="CHEBI:33019"/>
        <dbReference type="ChEBI" id="CHEBI:37565"/>
        <dbReference type="ChEBI" id="CHEBI:58805"/>
        <dbReference type="EC" id="2.7.7.65"/>
    </reaction>
</comment>
<dbReference type="PROSITE" id="PS50887">
    <property type="entry name" value="GGDEF"/>
    <property type="match status" value="1"/>
</dbReference>
<dbReference type="EC" id="2.7.7.65" evidence="2"/>
<evidence type="ECO:0000313" key="6">
    <source>
        <dbReference type="EMBL" id="NOJ12647.1"/>
    </source>
</evidence>